<comment type="similarity">
    <text evidence="7">Belongs to the binding-protein-dependent transport system permease family.</text>
</comment>
<comment type="caution">
    <text evidence="9">The sequence shown here is derived from an EMBL/GenBank/DDBJ whole genome shotgun (WGS) entry which is preliminary data.</text>
</comment>
<accession>A0ABT6R186</accession>
<organism evidence="9 10">
    <name type="scientific">Exiguobacterium antarcticum</name>
    <dbReference type="NCBI Taxonomy" id="132920"/>
    <lineage>
        <taxon>Bacteria</taxon>
        <taxon>Bacillati</taxon>
        <taxon>Bacillota</taxon>
        <taxon>Bacilli</taxon>
        <taxon>Bacillales</taxon>
        <taxon>Bacillales Family XII. Incertae Sedis</taxon>
        <taxon>Exiguobacterium</taxon>
    </lineage>
</organism>
<feature type="transmembrane region" description="Helical" evidence="7">
    <location>
        <begin position="213"/>
        <end position="235"/>
    </location>
</feature>
<keyword evidence="4 7" id="KW-0812">Transmembrane</keyword>
<evidence type="ECO:0000256" key="5">
    <source>
        <dbReference type="ARBA" id="ARBA00022989"/>
    </source>
</evidence>
<sequence>MPSFLIRKTTQLVLAFFVLVVISALPHLIVQMRPDFPKYFNAVHQQLSLLTTSHPLTYYNATAGENRLLLPDLQPFIQETLVIFSSALLCSSIAALLYAFLFYRAGAKIRSVLTQTARLLEMIPDLFWIIFSQFIIVILFKTTGFDQIEVAGGFSDSIRFLPILTLSLTTVFFFIKWLTGRIQEEQHASYLELARAKGIHSSRLFWQHLMPNLFYRFYLFFRTNIITILSSLVVIEYTFNVQGLFRFILINQDFSILLVLLLLIYLPFFILDTVAELCIPRSWKGEIS</sequence>
<dbReference type="InterPro" id="IPR000515">
    <property type="entry name" value="MetI-like"/>
</dbReference>
<feature type="transmembrane region" description="Helical" evidence="7">
    <location>
        <begin position="160"/>
        <end position="179"/>
    </location>
</feature>
<dbReference type="PANTHER" id="PTHR30465">
    <property type="entry name" value="INNER MEMBRANE ABC TRANSPORTER"/>
    <property type="match status" value="1"/>
</dbReference>
<feature type="transmembrane region" description="Helical" evidence="7">
    <location>
        <begin position="122"/>
        <end position="140"/>
    </location>
</feature>
<comment type="subcellular location">
    <subcellularLocation>
        <location evidence="1 7">Cell membrane</location>
        <topology evidence="1 7">Multi-pass membrane protein</topology>
    </subcellularLocation>
</comment>
<evidence type="ECO:0000256" key="6">
    <source>
        <dbReference type="ARBA" id="ARBA00023136"/>
    </source>
</evidence>
<evidence type="ECO:0000256" key="4">
    <source>
        <dbReference type="ARBA" id="ARBA00022692"/>
    </source>
</evidence>
<dbReference type="InterPro" id="IPR035906">
    <property type="entry name" value="MetI-like_sf"/>
</dbReference>
<evidence type="ECO:0000313" key="9">
    <source>
        <dbReference type="EMBL" id="MDI3234699.1"/>
    </source>
</evidence>
<dbReference type="PANTHER" id="PTHR30465:SF44">
    <property type="entry name" value="ABC-TYPE DIPEPTIDE_OLIGOPEPTIDE TRANSPORT SYSTEM, PERMEASE COMPONENT"/>
    <property type="match status" value="1"/>
</dbReference>
<evidence type="ECO:0000259" key="8">
    <source>
        <dbReference type="PROSITE" id="PS50928"/>
    </source>
</evidence>
<reference evidence="9 10" key="1">
    <citation type="submission" date="2023-04" db="EMBL/GenBank/DDBJ databases">
        <title>Antarctic isolates genomes.</title>
        <authorList>
            <person name="Dimov S.G."/>
        </authorList>
    </citation>
    <scope>NUCLEOTIDE SEQUENCE [LARGE SCALE GENOMIC DNA]</scope>
    <source>
        <strain evidence="9 10">AL19</strain>
    </source>
</reference>
<dbReference type="EMBL" id="JASBQV010000008">
    <property type="protein sequence ID" value="MDI3234699.1"/>
    <property type="molecule type" value="Genomic_DNA"/>
</dbReference>
<evidence type="ECO:0000256" key="2">
    <source>
        <dbReference type="ARBA" id="ARBA00022448"/>
    </source>
</evidence>
<protein>
    <submittedName>
        <fullName evidence="9">ABC transporter permease subunit</fullName>
    </submittedName>
</protein>
<keyword evidence="10" id="KW-1185">Reference proteome</keyword>
<keyword evidence="5 7" id="KW-1133">Transmembrane helix</keyword>
<feature type="transmembrane region" description="Helical" evidence="7">
    <location>
        <begin position="81"/>
        <end position="101"/>
    </location>
</feature>
<feature type="transmembrane region" description="Helical" evidence="7">
    <location>
        <begin position="12"/>
        <end position="30"/>
    </location>
</feature>
<keyword evidence="2 7" id="KW-0813">Transport</keyword>
<evidence type="ECO:0000256" key="7">
    <source>
        <dbReference type="RuleBase" id="RU363032"/>
    </source>
</evidence>
<gene>
    <name evidence="9" type="ORF">QK289_06740</name>
</gene>
<dbReference type="RefSeq" id="WP_282355629.1">
    <property type="nucleotide sequence ID" value="NZ_JASBQV010000008.1"/>
</dbReference>
<dbReference type="SUPFAM" id="SSF161098">
    <property type="entry name" value="MetI-like"/>
    <property type="match status" value="1"/>
</dbReference>
<dbReference type="Pfam" id="PF00528">
    <property type="entry name" value="BPD_transp_1"/>
    <property type="match status" value="1"/>
</dbReference>
<evidence type="ECO:0000256" key="1">
    <source>
        <dbReference type="ARBA" id="ARBA00004651"/>
    </source>
</evidence>
<feature type="transmembrane region" description="Helical" evidence="7">
    <location>
        <begin position="255"/>
        <end position="279"/>
    </location>
</feature>
<evidence type="ECO:0000256" key="3">
    <source>
        <dbReference type="ARBA" id="ARBA00022475"/>
    </source>
</evidence>
<proteinExistence type="inferred from homology"/>
<dbReference type="Gene3D" id="1.10.3720.10">
    <property type="entry name" value="MetI-like"/>
    <property type="match status" value="1"/>
</dbReference>
<dbReference type="CDD" id="cd06261">
    <property type="entry name" value="TM_PBP2"/>
    <property type="match status" value="1"/>
</dbReference>
<dbReference type="Proteomes" id="UP001243286">
    <property type="component" value="Unassembled WGS sequence"/>
</dbReference>
<name>A0ABT6R186_9BACL</name>
<feature type="domain" description="ABC transmembrane type-1" evidence="8">
    <location>
        <begin position="77"/>
        <end position="275"/>
    </location>
</feature>
<dbReference type="PROSITE" id="PS50928">
    <property type="entry name" value="ABC_TM1"/>
    <property type="match status" value="1"/>
</dbReference>
<keyword evidence="3" id="KW-1003">Cell membrane</keyword>
<evidence type="ECO:0000313" key="10">
    <source>
        <dbReference type="Proteomes" id="UP001243286"/>
    </source>
</evidence>
<keyword evidence="6 7" id="KW-0472">Membrane</keyword>